<reference evidence="1" key="1">
    <citation type="submission" date="2023-06" db="EMBL/GenBank/DDBJ databases">
        <title>Genomic analysis of the entomopathogenic nematode Steinernema hermaphroditum.</title>
        <authorList>
            <person name="Schwarz E.M."/>
            <person name="Heppert J.K."/>
            <person name="Baniya A."/>
            <person name="Schwartz H.T."/>
            <person name="Tan C.-H."/>
            <person name="Antoshechkin I."/>
            <person name="Sternberg P.W."/>
            <person name="Goodrich-Blair H."/>
            <person name="Dillman A.R."/>
        </authorList>
    </citation>
    <scope>NUCLEOTIDE SEQUENCE</scope>
    <source>
        <strain evidence="1">PS9179</strain>
        <tissue evidence="1">Whole animal</tissue>
    </source>
</reference>
<dbReference type="EMBL" id="JAUCMV010000002">
    <property type="protein sequence ID" value="KAK0415630.1"/>
    <property type="molecule type" value="Genomic_DNA"/>
</dbReference>
<name>A0AA39I0N5_9BILA</name>
<sequence>MIDHHIIPVCGAMEFTPFAFINSVISLLSNSKDCQKLSSYWGRAEVAEGTTLEATIHDWEMSLKNTNPETMTAKVIRISTRAFGSANHSTNIVQVSPQNLANSVFFQRFQNRLRPDGRNRFISAISTPVITRLGQELVLENFTNRKDCVDIINAIDGNFKKIRIAGVHGFSVEIENLFLRILPHQLPADISMTDSDITSRTLSLIMNQTSKYGPSRFRFDGVNISDRQLTLSNVRYSKKISEVIDAIGMPFKKIKIGNVRGLSTQLKRFFIRVLPDPSLGHISVTNSDITQKTVSLLIEQCVKSKTSYIQFEGDVNESHLRKFFDHFHKAPYPVALHVLSPKLHLLQNEVLEMCGPGYYGQSANSLAHNSGQRFVHFGGGYFRFVGTL</sequence>
<evidence type="ECO:0000313" key="1">
    <source>
        <dbReference type="EMBL" id="KAK0415630.1"/>
    </source>
</evidence>
<comment type="caution">
    <text evidence="1">The sequence shown here is derived from an EMBL/GenBank/DDBJ whole genome shotgun (WGS) entry which is preliminary data.</text>
</comment>
<organism evidence="1 2">
    <name type="scientific">Steinernema hermaphroditum</name>
    <dbReference type="NCBI Taxonomy" id="289476"/>
    <lineage>
        <taxon>Eukaryota</taxon>
        <taxon>Metazoa</taxon>
        <taxon>Ecdysozoa</taxon>
        <taxon>Nematoda</taxon>
        <taxon>Chromadorea</taxon>
        <taxon>Rhabditida</taxon>
        <taxon>Tylenchina</taxon>
        <taxon>Panagrolaimomorpha</taxon>
        <taxon>Strongyloidoidea</taxon>
        <taxon>Steinernematidae</taxon>
        <taxon>Steinernema</taxon>
    </lineage>
</organism>
<gene>
    <name evidence="1" type="ORF">QR680_012035</name>
</gene>
<dbReference type="Proteomes" id="UP001175271">
    <property type="component" value="Unassembled WGS sequence"/>
</dbReference>
<evidence type="ECO:0000313" key="2">
    <source>
        <dbReference type="Proteomes" id="UP001175271"/>
    </source>
</evidence>
<keyword evidence="2" id="KW-1185">Reference proteome</keyword>
<accession>A0AA39I0N5</accession>
<dbReference type="AlphaFoldDB" id="A0AA39I0N5"/>
<protein>
    <submittedName>
        <fullName evidence="1">Uncharacterized protein</fullName>
    </submittedName>
</protein>
<proteinExistence type="predicted"/>